<sequence length="437" mass="48166">MALQEQQLTFDPRGHQLTNINVWTPDSQWLAYDVRPNGGTFSGLTIERVNCITGDIEVIYRAQHGAHVGVVTVSPDKPARYVFIHGPEYPDSHWHYDFHHRRGVIVTEPDRELAVTLDAMDITAPYTPGALRGGSHVHVFSPDGSRLSFTYNDHVLHEWDPALDCRNVGVALPLQGVNPPKQHPREYDGSHFCVLVTRTTPKPLAGSDQINRAYEEGWVGVQGYLKADGTRQRWALAFIGDTLSAQGERIPEVFIVDLPEHDRDYARAGTAPLEGTQTTLPAPPAGVSQRRITFTAERRFPGLATSPRHWLRTSPDGSAIACLMKDDKGVVQMWLVSPNGGEPRQLTFTKEGIQSAFSWHPQGHSLAFVCDNSVMQCDSATGRLQRLTTRSAIAPLADAVVFSPDGDKVAFMREIDGLAQLFIVGIVTVNIVTVDVG</sequence>
<dbReference type="SUPFAM" id="SSF82171">
    <property type="entry name" value="DPP6 N-terminal domain-like"/>
    <property type="match status" value="1"/>
</dbReference>
<organism evidence="1 2">
    <name type="scientific">Yersinia thracica</name>
    <dbReference type="NCBI Taxonomy" id="2890319"/>
    <lineage>
        <taxon>Bacteria</taxon>
        <taxon>Pseudomonadati</taxon>
        <taxon>Pseudomonadota</taxon>
        <taxon>Gammaproteobacteria</taxon>
        <taxon>Enterobacterales</taxon>
        <taxon>Yersiniaceae</taxon>
        <taxon>Yersinia</taxon>
    </lineage>
</organism>
<accession>A0A0T9P0G7</accession>
<name>A0A0T9P0G7_9GAMM</name>
<dbReference type="InterPro" id="IPR022223">
    <property type="entry name" value="DUF3748"/>
</dbReference>
<dbReference type="Pfam" id="PF07676">
    <property type="entry name" value="PD40"/>
    <property type="match status" value="1"/>
</dbReference>
<proteinExistence type="predicted"/>
<reference evidence="2" key="1">
    <citation type="submission" date="2015-03" db="EMBL/GenBank/DDBJ databases">
        <authorList>
            <consortium name="Pathogen Informatics"/>
            <person name="Murphy D."/>
        </authorList>
    </citation>
    <scope>NUCLEOTIDE SEQUENCE [LARGE SCALE GENOMIC DNA]</scope>
    <source>
        <strain evidence="2">IP6945</strain>
    </source>
</reference>
<keyword evidence="2" id="KW-1185">Reference proteome</keyword>
<evidence type="ECO:0000313" key="1">
    <source>
        <dbReference type="EMBL" id="CNH39446.1"/>
    </source>
</evidence>
<dbReference type="Gene3D" id="2.120.10.30">
    <property type="entry name" value="TolB, C-terminal domain"/>
    <property type="match status" value="1"/>
</dbReference>
<gene>
    <name evidence="1" type="ORF">ERS008472_01340</name>
</gene>
<dbReference type="Proteomes" id="UP000041882">
    <property type="component" value="Unassembled WGS sequence"/>
</dbReference>
<dbReference type="InterPro" id="IPR011042">
    <property type="entry name" value="6-blade_b-propeller_TolB-like"/>
</dbReference>
<dbReference type="AlphaFoldDB" id="A0A0T9P0G7"/>
<dbReference type="InterPro" id="IPR011659">
    <property type="entry name" value="WD40"/>
</dbReference>
<dbReference type="Pfam" id="PF12566">
    <property type="entry name" value="DUF3748"/>
    <property type="match status" value="1"/>
</dbReference>
<dbReference type="EMBL" id="CQAW01000004">
    <property type="protein sequence ID" value="CNH39446.1"/>
    <property type="molecule type" value="Genomic_DNA"/>
</dbReference>
<protein>
    <submittedName>
        <fullName evidence="1">Protein YidR</fullName>
    </submittedName>
</protein>
<evidence type="ECO:0000313" key="2">
    <source>
        <dbReference type="Proteomes" id="UP000041882"/>
    </source>
</evidence>
<dbReference type="RefSeq" id="WP_050113341.1">
    <property type="nucleotide sequence ID" value="NZ_CABHXQ010000027.1"/>
</dbReference>